<feature type="active site" evidence="3">
    <location>
        <position position="99"/>
    </location>
</feature>
<feature type="active site" evidence="3">
    <location>
        <position position="280"/>
    </location>
</feature>
<dbReference type="PANTHER" id="PTHR47966:SF74">
    <property type="entry name" value="AGR407CP"/>
    <property type="match status" value="1"/>
</dbReference>
<evidence type="ECO:0000256" key="3">
    <source>
        <dbReference type="PIRSR" id="PIRSR601461-1"/>
    </source>
</evidence>
<dbReference type="GO" id="GO:0006508">
    <property type="term" value="P:proteolysis"/>
    <property type="evidence" value="ECO:0007669"/>
    <property type="project" value="UniProtKB-KW"/>
</dbReference>
<feature type="region of interest" description="Disordered" evidence="5">
    <location>
        <begin position="32"/>
        <end position="73"/>
    </location>
</feature>
<feature type="chain" id="PRO_5034292792" evidence="6">
    <location>
        <begin position="17"/>
        <end position="412"/>
    </location>
</feature>
<sequence length="412" mass="44152">MLSHLALLVLAAPVLAAQAPVSLPLARQFRTPNGRLSDYDKQRGQALRTQQENRRPSSAHTNHPSSRSRTSVPATNAAVTYTLPVGFGEPPKNFSLLIDTGSSNTWIAFDASYIPMPESAKDAAATQPVTIEYGSGSFTGVEVIAPVTLATDLFVQSQSIGTGAPYDIDIEGILGLGPVDLTQGTLLLSPDETIPTITDNLFAQHSISEEVVSIYFAPTTMLSVVNGELTFGGVDETKFTSKVHYAPVTMIQPAGSYWGIEQSISYGGEEIMSQNAGIADTGTTLLNIPSDAFAIYQKKTGATMDQTTGLLTISEEQFQNLVDLEFNISGKTFYLTPDAQIWPQELNTEIGGQAGSIYLIIADSGVNSGSGLDFINGYVFLERYASVYDTSKNRVGFAHTAWTDAKVNKIAN</sequence>
<dbReference type="Pfam" id="PF00026">
    <property type="entry name" value="Asp"/>
    <property type="match status" value="1"/>
</dbReference>
<feature type="compositionally biased region" description="Polar residues" evidence="5">
    <location>
        <begin position="56"/>
        <end position="73"/>
    </location>
</feature>
<evidence type="ECO:0000256" key="4">
    <source>
        <dbReference type="RuleBase" id="RU000454"/>
    </source>
</evidence>
<dbReference type="InterPro" id="IPR034164">
    <property type="entry name" value="Pepsin-like_dom"/>
</dbReference>
<gene>
    <name evidence="8" type="ORF">HMN09_00419200</name>
</gene>
<name>A0A8H6TJH6_MYCCL</name>
<dbReference type="Proteomes" id="UP000613580">
    <property type="component" value="Unassembled WGS sequence"/>
</dbReference>
<evidence type="ECO:0000256" key="6">
    <source>
        <dbReference type="SAM" id="SignalP"/>
    </source>
</evidence>
<dbReference type="InterPro" id="IPR021109">
    <property type="entry name" value="Peptidase_aspartic_dom_sf"/>
</dbReference>
<comment type="caution">
    <text evidence="8">The sequence shown here is derived from an EMBL/GenBank/DDBJ whole genome shotgun (WGS) entry which is preliminary data.</text>
</comment>
<evidence type="ECO:0000256" key="1">
    <source>
        <dbReference type="ARBA" id="ARBA00007447"/>
    </source>
</evidence>
<dbReference type="AlphaFoldDB" id="A0A8H6TJH6"/>
<comment type="similarity">
    <text evidence="1 4">Belongs to the peptidase A1 family.</text>
</comment>
<evidence type="ECO:0000313" key="9">
    <source>
        <dbReference type="Proteomes" id="UP000613580"/>
    </source>
</evidence>
<dbReference type="PROSITE" id="PS51767">
    <property type="entry name" value="PEPTIDASE_A1"/>
    <property type="match status" value="1"/>
</dbReference>
<dbReference type="InterPro" id="IPR001461">
    <property type="entry name" value="Aspartic_peptidase_A1"/>
</dbReference>
<accession>A0A8H6TJH6</accession>
<dbReference type="EMBL" id="JACAZE010000005">
    <property type="protein sequence ID" value="KAF7316855.1"/>
    <property type="molecule type" value="Genomic_DNA"/>
</dbReference>
<protein>
    <submittedName>
        <fullName evidence="8">Acid protease</fullName>
    </submittedName>
</protein>
<feature type="domain" description="Peptidase A1" evidence="7">
    <location>
        <begin position="81"/>
        <end position="398"/>
    </location>
</feature>
<dbReference type="PROSITE" id="PS00141">
    <property type="entry name" value="ASP_PROTEASE"/>
    <property type="match status" value="2"/>
</dbReference>
<evidence type="ECO:0000256" key="2">
    <source>
        <dbReference type="ARBA" id="ARBA00022750"/>
    </source>
</evidence>
<dbReference type="InterPro" id="IPR001969">
    <property type="entry name" value="Aspartic_peptidase_AS"/>
</dbReference>
<keyword evidence="4" id="KW-0378">Hydrolase</keyword>
<proteinExistence type="inferred from homology"/>
<evidence type="ECO:0000313" key="8">
    <source>
        <dbReference type="EMBL" id="KAF7316855.1"/>
    </source>
</evidence>
<reference evidence="8" key="1">
    <citation type="submission" date="2020-05" db="EMBL/GenBank/DDBJ databases">
        <title>Mycena genomes resolve the evolution of fungal bioluminescence.</title>
        <authorList>
            <person name="Tsai I.J."/>
        </authorList>
    </citation>
    <scope>NUCLEOTIDE SEQUENCE</scope>
    <source>
        <strain evidence="8">110903Hualien_Pintung</strain>
    </source>
</reference>
<dbReference type="InterPro" id="IPR033121">
    <property type="entry name" value="PEPTIDASE_A1"/>
</dbReference>
<keyword evidence="2 4" id="KW-0064">Aspartyl protease</keyword>
<dbReference type="PRINTS" id="PR00792">
    <property type="entry name" value="PEPSIN"/>
</dbReference>
<feature type="signal peptide" evidence="6">
    <location>
        <begin position="1"/>
        <end position="16"/>
    </location>
</feature>
<evidence type="ECO:0000256" key="5">
    <source>
        <dbReference type="SAM" id="MobiDB-lite"/>
    </source>
</evidence>
<dbReference type="GO" id="GO:0004190">
    <property type="term" value="F:aspartic-type endopeptidase activity"/>
    <property type="evidence" value="ECO:0007669"/>
    <property type="project" value="UniProtKB-KW"/>
</dbReference>
<dbReference type="PANTHER" id="PTHR47966">
    <property type="entry name" value="BETA-SITE APP-CLEAVING ENZYME, ISOFORM A-RELATED"/>
    <property type="match status" value="1"/>
</dbReference>
<keyword evidence="9" id="KW-1185">Reference proteome</keyword>
<keyword evidence="4 8" id="KW-0645">Protease</keyword>
<evidence type="ECO:0000259" key="7">
    <source>
        <dbReference type="PROSITE" id="PS51767"/>
    </source>
</evidence>
<dbReference type="Gene3D" id="2.40.70.10">
    <property type="entry name" value="Acid Proteases"/>
    <property type="match status" value="2"/>
</dbReference>
<dbReference type="CDD" id="cd05471">
    <property type="entry name" value="pepsin_like"/>
    <property type="match status" value="1"/>
</dbReference>
<dbReference type="OrthoDB" id="660550at2759"/>
<organism evidence="8 9">
    <name type="scientific">Mycena chlorophos</name>
    <name type="common">Agaric fungus</name>
    <name type="synonym">Agaricus chlorophos</name>
    <dbReference type="NCBI Taxonomy" id="658473"/>
    <lineage>
        <taxon>Eukaryota</taxon>
        <taxon>Fungi</taxon>
        <taxon>Dikarya</taxon>
        <taxon>Basidiomycota</taxon>
        <taxon>Agaricomycotina</taxon>
        <taxon>Agaricomycetes</taxon>
        <taxon>Agaricomycetidae</taxon>
        <taxon>Agaricales</taxon>
        <taxon>Marasmiineae</taxon>
        <taxon>Mycenaceae</taxon>
        <taxon>Mycena</taxon>
    </lineage>
</organism>
<keyword evidence="6" id="KW-0732">Signal</keyword>
<dbReference type="SUPFAM" id="SSF50630">
    <property type="entry name" value="Acid proteases"/>
    <property type="match status" value="1"/>
</dbReference>